<dbReference type="PANTHER" id="PTHR43065">
    <property type="entry name" value="SENSOR HISTIDINE KINASE"/>
    <property type="match status" value="1"/>
</dbReference>
<keyword evidence="8 13" id="KW-0067">ATP-binding</keyword>
<evidence type="ECO:0000256" key="2">
    <source>
        <dbReference type="ARBA" id="ARBA00004370"/>
    </source>
</evidence>
<feature type="transmembrane region" description="Helical" evidence="10">
    <location>
        <begin position="17"/>
        <end position="40"/>
    </location>
</feature>
<protein>
    <recommendedName>
        <fullName evidence="3">histidine kinase</fullName>
        <ecNumber evidence="3">2.7.13.3</ecNumber>
    </recommendedName>
</protein>
<feature type="domain" description="Histidine kinase" evidence="11">
    <location>
        <begin position="414"/>
        <end position="630"/>
    </location>
</feature>
<evidence type="ECO:0000256" key="9">
    <source>
        <dbReference type="ARBA" id="ARBA00023012"/>
    </source>
</evidence>
<dbReference type="KEGG" id="tdu:QJT80_04770"/>
<dbReference type="Gene3D" id="6.10.340.10">
    <property type="match status" value="1"/>
</dbReference>
<evidence type="ECO:0000256" key="7">
    <source>
        <dbReference type="ARBA" id="ARBA00022777"/>
    </source>
</evidence>
<dbReference type="SMART" id="SM00387">
    <property type="entry name" value="HATPase_c"/>
    <property type="match status" value="1"/>
</dbReference>
<evidence type="ECO:0000256" key="1">
    <source>
        <dbReference type="ARBA" id="ARBA00000085"/>
    </source>
</evidence>
<reference evidence="13" key="2">
    <citation type="submission" date="2023-04" db="EMBL/GenBank/DDBJ databases">
        <authorList>
            <person name="Beletskiy A.V."/>
            <person name="Mardanov A.V."/>
            <person name="Ravin N.V."/>
        </authorList>
    </citation>
    <scope>NUCLEOTIDE SEQUENCE</scope>
    <source>
        <strain evidence="13">GKL-01</strain>
    </source>
</reference>
<dbReference type="Pfam" id="PF13188">
    <property type="entry name" value="PAS_8"/>
    <property type="match status" value="1"/>
</dbReference>
<keyword evidence="6" id="KW-0547">Nucleotide-binding</keyword>
<dbReference type="InterPro" id="IPR003594">
    <property type="entry name" value="HATPase_dom"/>
</dbReference>
<dbReference type="AlphaFoldDB" id="A0AA95H6J0"/>
<evidence type="ECO:0000256" key="3">
    <source>
        <dbReference type="ARBA" id="ARBA00012438"/>
    </source>
</evidence>
<dbReference type="Proteomes" id="UP001300672">
    <property type="component" value="Chromosome"/>
</dbReference>
<dbReference type="InterPro" id="IPR036890">
    <property type="entry name" value="HATPase_C_sf"/>
</dbReference>
<dbReference type="InterPro" id="IPR003661">
    <property type="entry name" value="HisK_dim/P_dom"/>
</dbReference>
<dbReference type="Pfam" id="PF00672">
    <property type="entry name" value="HAMP"/>
    <property type="match status" value="1"/>
</dbReference>
<dbReference type="GO" id="GO:0000155">
    <property type="term" value="F:phosphorelay sensor kinase activity"/>
    <property type="evidence" value="ECO:0007669"/>
    <property type="project" value="InterPro"/>
</dbReference>
<dbReference type="InterPro" id="IPR036097">
    <property type="entry name" value="HisK_dim/P_sf"/>
</dbReference>
<dbReference type="CDD" id="cd06225">
    <property type="entry name" value="HAMP"/>
    <property type="match status" value="1"/>
</dbReference>
<keyword evidence="4" id="KW-0597">Phosphoprotein</keyword>
<feature type="transmembrane region" description="Helical" evidence="10">
    <location>
        <begin position="190"/>
        <end position="215"/>
    </location>
</feature>
<reference evidence="13" key="1">
    <citation type="journal article" date="2023" name="Int. J. Mol. Sci.">
        <title>Metagenomics Revealed a New Genus 'Candidatus Thiocaldithrix dubininis' gen. nov., sp. nov. and a New Species 'Candidatus Thiothrix putei' sp. nov. in the Family Thiotrichaceae, Some Members of Which Have Traits of Both Na+- and H+-Motive Energetics.</title>
        <authorList>
            <person name="Ravin N.V."/>
            <person name="Muntyan M.S."/>
            <person name="Smolyakov D.D."/>
            <person name="Rudenko T.S."/>
            <person name="Beletsky A.V."/>
            <person name="Mardanov A.V."/>
            <person name="Grabovich M.Y."/>
        </authorList>
    </citation>
    <scope>NUCLEOTIDE SEQUENCE</scope>
    <source>
        <strain evidence="13">GKL-01</strain>
    </source>
</reference>
<dbReference type="SUPFAM" id="SSF47384">
    <property type="entry name" value="Homodimeric domain of signal transducing histidine kinase"/>
    <property type="match status" value="1"/>
</dbReference>
<proteinExistence type="predicted"/>
<evidence type="ECO:0000256" key="5">
    <source>
        <dbReference type="ARBA" id="ARBA00022679"/>
    </source>
</evidence>
<dbReference type="SMART" id="SM00388">
    <property type="entry name" value="HisKA"/>
    <property type="match status" value="1"/>
</dbReference>
<evidence type="ECO:0000256" key="6">
    <source>
        <dbReference type="ARBA" id="ARBA00022741"/>
    </source>
</evidence>
<dbReference type="Gene3D" id="3.30.565.10">
    <property type="entry name" value="Histidine kinase-like ATPase, C-terminal domain"/>
    <property type="match status" value="1"/>
</dbReference>
<keyword evidence="7" id="KW-0418">Kinase</keyword>
<dbReference type="EC" id="2.7.13.3" evidence="3"/>
<dbReference type="SUPFAM" id="SSF55874">
    <property type="entry name" value="ATPase domain of HSP90 chaperone/DNA topoisomerase II/histidine kinase"/>
    <property type="match status" value="1"/>
</dbReference>
<evidence type="ECO:0000256" key="8">
    <source>
        <dbReference type="ARBA" id="ARBA00022840"/>
    </source>
</evidence>
<dbReference type="Gene3D" id="1.10.287.130">
    <property type="match status" value="1"/>
</dbReference>
<dbReference type="GO" id="GO:0016020">
    <property type="term" value="C:membrane"/>
    <property type="evidence" value="ECO:0007669"/>
    <property type="project" value="UniProtKB-SubCell"/>
</dbReference>
<dbReference type="Gene3D" id="3.30.450.20">
    <property type="entry name" value="PAS domain"/>
    <property type="match status" value="1"/>
</dbReference>
<evidence type="ECO:0000259" key="12">
    <source>
        <dbReference type="PROSITE" id="PS50885"/>
    </source>
</evidence>
<comment type="catalytic activity">
    <reaction evidence="1">
        <text>ATP + protein L-histidine = ADP + protein N-phospho-L-histidine.</text>
        <dbReference type="EC" id="2.7.13.3"/>
    </reaction>
</comment>
<dbReference type="CDD" id="cd00075">
    <property type="entry name" value="HATPase"/>
    <property type="match status" value="1"/>
</dbReference>
<organism evidence="13">
    <name type="scientific">Candidatus Thiocaldithrix dubininis</name>
    <dbReference type="NCBI Taxonomy" id="3080823"/>
    <lineage>
        <taxon>Bacteria</taxon>
        <taxon>Pseudomonadati</taxon>
        <taxon>Pseudomonadota</taxon>
        <taxon>Gammaproteobacteria</taxon>
        <taxon>Thiotrichales</taxon>
        <taxon>Thiotrichaceae</taxon>
        <taxon>Candidatus Thiocaldithrix</taxon>
    </lineage>
</organism>
<dbReference type="PROSITE" id="PS50109">
    <property type="entry name" value="HIS_KIN"/>
    <property type="match status" value="1"/>
</dbReference>
<keyword evidence="5" id="KW-0808">Transferase</keyword>
<dbReference type="PRINTS" id="PR00344">
    <property type="entry name" value="BCTRLSENSOR"/>
</dbReference>
<keyword evidence="10" id="KW-0472">Membrane</keyword>
<dbReference type="Pfam" id="PF00512">
    <property type="entry name" value="HisKA"/>
    <property type="match status" value="1"/>
</dbReference>
<dbReference type="InterPro" id="IPR003660">
    <property type="entry name" value="HAMP_dom"/>
</dbReference>
<sequence length="636" mass="70707">MSVKFWHVYPTSLNQRFILFLISIMGILSISFLLIFVYFYNAQLTDERSSASQAVSMLLKSSLERAMLQRDLPGLRAIVHDLGQQAEIQDVMILHPKGEIRFSADEKKLGQSGQAIIQSFCPNCQAKDLLTATDTRFLVDQQSGQEILRSFQPVANKPQCMGCHGSATEHPVNGILVVDYKAQPLRQKSWLTVFVLGISGTIALVFSALASWWFMRRFVLKPVASLNNASQSIAAGKLNTQVRLNGQDEMAQLAKSFNKMANHLEQSHTALKNREQFLQGLLDALPDGVRVIDANYCIIAANQTYAQQSGYASIQALLQQPCYKVTYQRDTPCQSTARTCPMQCLTPEQPTVKFMEILQRADGSALSTEVYAAQLTLNVGKSQRLLVEAVRDLEQAVHYSHEQKMSALGELAAGVAHEIHNPLASVRIALQASDQLLNAESSKANVEELRSYLQLVDERVEQCLDITHRLLKLGSLASAYPELVDVNQVIQETISLLRFEQQQLHIQEQVQLSAEPVRILAADNDLRMIVLNLVQNAFHAMPHGGVLSIQTYKQAGLIVIRIGDTGVGIPDEVLAHIFDPFFSRRPGNQRGMGLGLTITHTLVTQHQGRIEVERRLSGGTVFSVMFFDADDERSTV</sequence>
<dbReference type="SMART" id="SM00304">
    <property type="entry name" value="HAMP"/>
    <property type="match status" value="1"/>
</dbReference>
<dbReference type="InterPro" id="IPR004358">
    <property type="entry name" value="Sig_transdc_His_kin-like_C"/>
</dbReference>
<feature type="domain" description="HAMP" evidence="12">
    <location>
        <begin position="217"/>
        <end position="269"/>
    </location>
</feature>
<evidence type="ECO:0000313" key="13">
    <source>
        <dbReference type="EMBL" id="WGZ91792.1"/>
    </source>
</evidence>
<dbReference type="SUPFAM" id="SSF158472">
    <property type="entry name" value="HAMP domain-like"/>
    <property type="match status" value="1"/>
</dbReference>
<dbReference type="GO" id="GO:0005524">
    <property type="term" value="F:ATP binding"/>
    <property type="evidence" value="ECO:0007669"/>
    <property type="project" value="UniProtKB-KW"/>
</dbReference>
<accession>A0AA95H6J0</accession>
<comment type="subcellular location">
    <subcellularLocation>
        <location evidence="2">Membrane</location>
    </subcellularLocation>
</comment>
<evidence type="ECO:0000256" key="10">
    <source>
        <dbReference type="SAM" id="Phobius"/>
    </source>
</evidence>
<name>A0AA95H6J0_9GAMM</name>
<dbReference type="PROSITE" id="PS50885">
    <property type="entry name" value="HAMP"/>
    <property type="match status" value="1"/>
</dbReference>
<dbReference type="Pfam" id="PF02518">
    <property type="entry name" value="HATPase_c"/>
    <property type="match status" value="1"/>
</dbReference>
<gene>
    <name evidence="13" type="ORF">QJT80_04770</name>
</gene>
<evidence type="ECO:0000259" key="11">
    <source>
        <dbReference type="PROSITE" id="PS50109"/>
    </source>
</evidence>
<keyword evidence="10" id="KW-1133">Transmembrane helix</keyword>
<dbReference type="SUPFAM" id="SSF55785">
    <property type="entry name" value="PYP-like sensor domain (PAS domain)"/>
    <property type="match status" value="1"/>
</dbReference>
<dbReference type="InterPro" id="IPR005467">
    <property type="entry name" value="His_kinase_dom"/>
</dbReference>
<dbReference type="InterPro" id="IPR000014">
    <property type="entry name" value="PAS"/>
</dbReference>
<keyword evidence="10" id="KW-0812">Transmembrane</keyword>
<dbReference type="PANTHER" id="PTHR43065:SF10">
    <property type="entry name" value="PEROXIDE STRESS-ACTIVATED HISTIDINE KINASE MAK3"/>
    <property type="match status" value="1"/>
</dbReference>
<keyword evidence="9" id="KW-0902">Two-component regulatory system</keyword>
<dbReference type="InterPro" id="IPR035965">
    <property type="entry name" value="PAS-like_dom_sf"/>
</dbReference>
<evidence type="ECO:0000256" key="4">
    <source>
        <dbReference type="ARBA" id="ARBA00022553"/>
    </source>
</evidence>
<dbReference type="EMBL" id="CP124755">
    <property type="protein sequence ID" value="WGZ91792.1"/>
    <property type="molecule type" value="Genomic_DNA"/>
</dbReference>
<dbReference type="CDD" id="cd00082">
    <property type="entry name" value="HisKA"/>
    <property type="match status" value="1"/>
</dbReference>
<dbReference type="Gene3D" id="3.30.450.290">
    <property type="match status" value="1"/>
</dbReference>